<accession>A0A9W6UNU1</accession>
<reference evidence="5" key="1">
    <citation type="submission" date="2023-02" db="EMBL/GenBank/DDBJ databases">
        <title>Kitasatospora phosalacinea NBRC 14362.</title>
        <authorList>
            <person name="Ichikawa N."/>
            <person name="Sato H."/>
            <person name="Tonouchi N."/>
        </authorList>
    </citation>
    <scope>NUCLEOTIDE SEQUENCE</scope>
    <source>
        <strain evidence="5">NBRC 14362</strain>
    </source>
</reference>
<dbReference type="PROSITE" id="PS51462">
    <property type="entry name" value="NUDIX"/>
    <property type="match status" value="1"/>
</dbReference>
<proteinExistence type="predicted"/>
<gene>
    <name evidence="5" type="ORF">Kpho01_32400</name>
</gene>
<evidence type="ECO:0000256" key="2">
    <source>
        <dbReference type="ARBA" id="ARBA00022801"/>
    </source>
</evidence>
<keyword evidence="3" id="KW-0460">Magnesium</keyword>
<evidence type="ECO:0000313" key="6">
    <source>
        <dbReference type="Proteomes" id="UP001165143"/>
    </source>
</evidence>
<evidence type="ECO:0000259" key="4">
    <source>
        <dbReference type="PROSITE" id="PS51462"/>
    </source>
</evidence>
<dbReference type="Proteomes" id="UP001165143">
    <property type="component" value="Unassembled WGS sequence"/>
</dbReference>
<dbReference type="InterPro" id="IPR015797">
    <property type="entry name" value="NUDIX_hydrolase-like_dom_sf"/>
</dbReference>
<dbReference type="AlphaFoldDB" id="A0A9W6UNU1"/>
<evidence type="ECO:0000256" key="3">
    <source>
        <dbReference type="ARBA" id="ARBA00022842"/>
    </source>
</evidence>
<evidence type="ECO:0000313" key="5">
    <source>
        <dbReference type="EMBL" id="GLW55229.1"/>
    </source>
</evidence>
<feature type="domain" description="Nudix hydrolase" evidence="4">
    <location>
        <begin position="13"/>
        <end position="153"/>
    </location>
</feature>
<dbReference type="OrthoDB" id="3872197at2"/>
<keyword evidence="2" id="KW-0378">Hydrolase</keyword>
<dbReference type="EMBL" id="BSRX01000017">
    <property type="protein sequence ID" value="GLW55229.1"/>
    <property type="molecule type" value="Genomic_DNA"/>
</dbReference>
<dbReference type="SUPFAM" id="SSF55811">
    <property type="entry name" value="Nudix"/>
    <property type="match status" value="1"/>
</dbReference>
<dbReference type="Gene3D" id="3.90.79.10">
    <property type="entry name" value="Nucleoside Triphosphate Pyrophosphohydrolase"/>
    <property type="match status" value="1"/>
</dbReference>
<organism evidence="5 6">
    <name type="scientific">Kitasatospora phosalacinea</name>
    <dbReference type="NCBI Taxonomy" id="2065"/>
    <lineage>
        <taxon>Bacteria</taxon>
        <taxon>Bacillati</taxon>
        <taxon>Actinomycetota</taxon>
        <taxon>Actinomycetes</taxon>
        <taxon>Kitasatosporales</taxon>
        <taxon>Streptomycetaceae</taxon>
        <taxon>Kitasatospora</taxon>
    </lineage>
</organism>
<name>A0A9W6UNU1_9ACTN</name>
<dbReference type="InterPro" id="IPR020084">
    <property type="entry name" value="NUDIX_hydrolase_CS"/>
</dbReference>
<protein>
    <recommendedName>
        <fullName evidence="4">Nudix hydrolase domain-containing protein</fullName>
    </recommendedName>
</protein>
<comment type="caution">
    <text evidence="5">The sequence shown here is derived from an EMBL/GenBank/DDBJ whole genome shotgun (WGS) entry which is preliminary data.</text>
</comment>
<comment type="cofactor">
    <cofactor evidence="1">
        <name>Mg(2+)</name>
        <dbReference type="ChEBI" id="CHEBI:18420"/>
    </cofactor>
</comment>
<dbReference type="RefSeq" id="WP_051776402.1">
    <property type="nucleotide sequence ID" value="NZ_BSRX01000017.1"/>
</dbReference>
<dbReference type="PROSITE" id="PS00893">
    <property type="entry name" value="NUDIX_BOX"/>
    <property type="match status" value="1"/>
</dbReference>
<dbReference type="InterPro" id="IPR000086">
    <property type="entry name" value="NUDIX_hydrolase_dom"/>
</dbReference>
<dbReference type="PANTHER" id="PTHR43046">
    <property type="entry name" value="GDP-MANNOSE MANNOSYL HYDROLASE"/>
    <property type="match status" value="1"/>
</dbReference>
<dbReference type="GO" id="GO:0016787">
    <property type="term" value="F:hydrolase activity"/>
    <property type="evidence" value="ECO:0007669"/>
    <property type="project" value="UniProtKB-KW"/>
</dbReference>
<sequence length="174" mass="18635">MVHSDIPQDSHPERRAGCVVLVTLETDDPDDRRNGSVLLVVPSYKTHPILPGGAAHKGELIGHAAARELLEETGLVRAITRGLVVDQTPANDQSGAPEGINFVCDGGTISTSDAMAMAIPVQSEITAFAWVHPDRLHQELPAYQARRIEAALTARELNMGYSLLFEGETYGAAA</sequence>
<evidence type="ECO:0000256" key="1">
    <source>
        <dbReference type="ARBA" id="ARBA00001946"/>
    </source>
</evidence>
<dbReference type="PANTHER" id="PTHR43046:SF12">
    <property type="entry name" value="GDP-MANNOSE MANNOSYL HYDROLASE"/>
    <property type="match status" value="1"/>
</dbReference>
<dbReference type="Pfam" id="PF00293">
    <property type="entry name" value="NUDIX"/>
    <property type="match status" value="1"/>
</dbReference>